<accession>A0ACB6QGY2</accession>
<dbReference type="EMBL" id="MU003526">
    <property type="protein sequence ID" value="KAF2466140.1"/>
    <property type="molecule type" value="Genomic_DNA"/>
</dbReference>
<organism evidence="1 2">
    <name type="scientific">Lindgomyces ingoldianus</name>
    <dbReference type="NCBI Taxonomy" id="673940"/>
    <lineage>
        <taxon>Eukaryota</taxon>
        <taxon>Fungi</taxon>
        <taxon>Dikarya</taxon>
        <taxon>Ascomycota</taxon>
        <taxon>Pezizomycotina</taxon>
        <taxon>Dothideomycetes</taxon>
        <taxon>Pleosporomycetidae</taxon>
        <taxon>Pleosporales</taxon>
        <taxon>Lindgomycetaceae</taxon>
        <taxon>Lindgomyces</taxon>
    </lineage>
</organism>
<gene>
    <name evidence="1" type="ORF">BDR25DRAFT_377868</name>
</gene>
<comment type="caution">
    <text evidence="1">The sequence shown here is derived from an EMBL/GenBank/DDBJ whole genome shotgun (WGS) entry which is preliminary data.</text>
</comment>
<name>A0ACB6QGY2_9PLEO</name>
<proteinExistence type="predicted"/>
<evidence type="ECO:0000313" key="2">
    <source>
        <dbReference type="Proteomes" id="UP000799755"/>
    </source>
</evidence>
<evidence type="ECO:0000313" key="1">
    <source>
        <dbReference type="EMBL" id="KAF2466140.1"/>
    </source>
</evidence>
<keyword evidence="2" id="KW-1185">Reference proteome</keyword>
<reference evidence="1" key="1">
    <citation type="journal article" date="2020" name="Stud. Mycol.">
        <title>101 Dothideomycetes genomes: a test case for predicting lifestyles and emergence of pathogens.</title>
        <authorList>
            <person name="Haridas S."/>
            <person name="Albert R."/>
            <person name="Binder M."/>
            <person name="Bloem J."/>
            <person name="Labutti K."/>
            <person name="Salamov A."/>
            <person name="Andreopoulos B."/>
            <person name="Baker S."/>
            <person name="Barry K."/>
            <person name="Bills G."/>
            <person name="Bluhm B."/>
            <person name="Cannon C."/>
            <person name="Castanera R."/>
            <person name="Culley D."/>
            <person name="Daum C."/>
            <person name="Ezra D."/>
            <person name="Gonzalez J."/>
            <person name="Henrissat B."/>
            <person name="Kuo A."/>
            <person name="Liang C."/>
            <person name="Lipzen A."/>
            <person name="Lutzoni F."/>
            <person name="Magnuson J."/>
            <person name="Mondo S."/>
            <person name="Nolan M."/>
            <person name="Ohm R."/>
            <person name="Pangilinan J."/>
            <person name="Park H.-J."/>
            <person name="Ramirez L."/>
            <person name="Alfaro M."/>
            <person name="Sun H."/>
            <person name="Tritt A."/>
            <person name="Yoshinaga Y."/>
            <person name="Zwiers L.-H."/>
            <person name="Turgeon B."/>
            <person name="Goodwin S."/>
            <person name="Spatafora J."/>
            <person name="Crous P."/>
            <person name="Grigoriev I."/>
        </authorList>
    </citation>
    <scope>NUCLEOTIDE SEQUENCE</scope>
    <source>
        <strain evidence="1">ATCC 200398</strain>
    </source>
</reference>
<sequence length="351" mass="37729">MRISFFVASLLFVAPAASLRTKVERQDGPVDPGTAPDCTYFDTALDISYTCNFFEKSWSISHTDFVDWNPSVKSDCSGLKIGNSYCVEVNYGLPRPTSKTTSSSPSKTPTPTATGSPKPSPTQKGLINTCTKFYKALKDDNCNAIVATYGTFTLSDFLAWNPAVGSDCGGLWIDYYYCVGVPGTPTAKPTSKPPSTTPTKSAGPSPTQSGIVANCQKYYKAVSGDNCQKVVDKYGTFSLADFLKWNPAVGADCGGLWLDYYYCVAVPGTPTVKPSSTSLKPTPTCNPTAPTPTQPGAVCGCKKWHKVADGNTCDEIIKQYGITKANFNRWNPNVGSDCKTLWLGYYVCVSA</sequence>
<dbReference type="Proteomes" id="UP000799755">
    <property type="component" value="Unassembled WGS sequence"/>
</dbReference>
<protein>
    <submittedName>
        <fullName evidence="1">Uncharacterized protein</fullName>
    </submittedName>
</protein>